<evidence type="ECO:0000313" key="8">
    <source>
        <dbReference type="EMBL" id="QCQ22308.1"/>
    </source>
</evidence>
<keyword evidence="7" id="KW-0998">Cell outer membrane</keyword>
<keyword evidence="5" id="KW-0732">Signal</keyword>
<evidence type="ECO:0000256" key="6">
    <source>
        <dbReference type="ARBA" id="ARBA00023136"/>
    </source>
</evidence>
<dbReference type="GO" id="GO:0015483">
    <property type="term" value="F:long-chain fatty acid transporting porin activity"/>
    <property type="evidence" value="ECO:0007669"/>
    <property type="project" value="TreeGrafter"/>
</dbReference>
<evidence type="ECO:0000256" key="2">
    <source>
        <dbReference type="ARBA" id="ARBA00008163"/>
    </source>
</evidence>
<dbReference type="Gene3D" id="2.40.160.60">
    <property type="entry name" value="Outer membrane protein transport protein (OMPP1/FadL/TodX)"/>
    <property type="match status" value="1"/>
</dbReference>
<accession>A0A4P8L372</accession>
<name>A0A4P8L372_9BACT</name>
<evidence type="ECO:0008006" key="10">
    <source>
        <dbReference type="Google" id="ProtNLM"/>
    </source>
</evidence>
<keyword evidence="9" id="KW-1185">Reference proteome</keyword>
<proteinExistence type="inferred from homology"/>
<evidence type="ECO:0000256" key="3">
    <source>
        <dbReference type="ARBA" id="ARBA00022452"/>
    </source>
</evidence>
<dbReference type="AlphaFoldDB" id="A0A4P8L372"/>
<dbReference type="InterPro" id="IPR005017">
    <property type="entry name" value="OMPP1/FadL/TodX"/>
</dbReference>
<sequence>MGRLVYLSFELSCKQEVMMRGRVLLALLGWVLIVQVAGLSMRASWAGVNDTFGVGAKAGALGQAFTAYADDFSAAHYNPAGLVQMEGLNASAGLHVINIDYEQTVTQKDFTFGNDPESGKSSENEDGVLFAPHGGISYRPAGARWSIGYAAYAPFGVHVWFDDDDSNNRYDGAEVYNDRIIYAAPTAAYQIFDNLSLGVSLGMGYSDEGGKVRLRIPGIESRPPASMLGLPQGTGYALELATLDFDLDDEFSLSANVGLLWEIRDWITLGITYRSESKSHMTGTSTFDYTPTARAAIKQLTDMDVPAEEEFHTHCDFRHPQSVSAGLKVDVTSKWRMMFDLVWTDWSVRKKETWAYDEDPIFLQLTALLGSGEPTDRIITARKWNDTFEPHFGTEYQALDWLALRFGYHYRPSSIDQDQWDNNWPIIDYHVFSFGSGIKYRTFTIDLAYSLAWGDDWKVDHDESENLTQNQVVYSPYFGDEIDAETDIHNFMITVSCRF</sequence>
<dbReference type="OrthoDB" id="9809992at2"/>
<reference evidence="8 9" key="2">
    <citation type="submission" date="2019-05" db="EMBL/GenBank/DDBJ databases">
        <authorList>
            <person name="Suflita J.M."/>
            <person name="Marks C.R."/>
        </authorList>
    </citation>
    <scope>NUCLEOTIDE SEQUENCE [LARGE SCALE GENOMIC DNA]</scope>
    <source>
        <strain evidence="8 9">ALDC</strain>
    </source>
</reference>
<evidence type="ECO:0000256" key="1">
    <source>
        <dbReference type="ARBA" id="ARBA00004571"/>
    </source>
</evidence>
<comment type="similarity">
    <text evidence="2">Belongs to the OmpP1/FadL family.</text>
</comment>
<keyword evidence="4" id="KW-0812">Transmembrane</keyword>
<reference evidence="8 9" key="1">
    <citation type="submission" date="2019-05" db="EMBL/GenBank/DDBJ databases">
        <title>The Complete Genome Sequence of the n-alkane-degrading Desulfoglaeba alkanexedens ALDC reveals multiple alkylsuccinate synthase gene clusters.</title>
        <authorList>
            <person name="Callaghan A.V."/>
            <person name="Davidova I.A."/>
            <person name="Duncan K.E."/>
            <person name="Morris B."/>
            <person name="McInerney M.J."/>
        </authorList>
    </citation>
    <scope>NUCLEOTIDE SEQUENCE [LARGE SCALE GENOMIC DNA]</scope>
    <source>
        <strain evidence="8 9">ALDC</strain>
    </source>
</reference>
<protein>
    <recommendedName>
        <fullName evidence="10">Transporter</fullName>
    </recommendedName>
</protein>
<dbReference type="RefSeq" id="WP_137424373.1">
    <property type="nucleotide sequence ID" value="NZ_CP040098.1"/>
</dbReference>
<dbReference type="PANTHER" id="PTHR35093">
    <property type="entry name" value="OUTER MEMBRANE PROTEIN NMB0088-RELATED"/>
    <property type="match status" value="1"/>
</dbReference>
<comment type="subcellular location">
    <subcellularLocation>
        <location evidence="1">Cell outer membrane</location>
        <topology evidence="1">Multi-pass membrane protein</topology>
    </subcellularLocation>
</comment>
<dbReference type="SUPFAM" id="SSF56935">
    <property type="entry name" value="Porins"/>
    <property type="match status" value="1"/>
</dbReference>
<evidence type="ECO:0000256" key="5">
    <source>
        <dbReference type="ARBA" id="ARBA00022729"/>
    </source>
</evidence>
<evidence type="ECO:0000256" key="4">
    <source>
        <dbReference type="ARBA" id="ARBA00022692"/>
    </source>
</evidence>
<dbReference type="PANTHER" id="PTHR35093:SF8">
    <property type="entry name" value="OUTER MEMBRANE PROTEIN NMB0088-RELATED"/>
    <property type="match status" value="1"/>
</dbReference>
<dbReference type="GO" id="GO:0009279">
    <property type="term" value="C:cell outer membrane"/>
    <property type="evidence" value="ECO:0007669"/>
    <property type="project" value="UniProtKB-SubCell"/>
</dbReference>
<evidence type="ECO:0000313" key="9">
    <source>
        <dbReference type="Proteomes" id="UP000298602"/>
    </source>
</evidence>
<evidence type="ECO:0000256" key="7">
    <source>
        <dbReference type="ARBA" id="ARBA00023237"/>
    </source>
</evidence>
<gene>
    <name evidence="8" type="ORF">FDQ92_09125</name>
</gene>
<dbReference type="EMBL" id="CP040098">
    <property type="protein sequence ID" value="QCQ22308.1"/>
    <property type="molecule type" value="Genomic_DNA"/>
</dbReference>
<organism evidence="8 9">
    <name type="scientific">Desulfoglaeba alkanexedens ALDC</name>
    <dbReference type="NCBI Taxonomy" id="980445"/>
    <lineage>
        <taxon>Bacteria</taxon>
        <taxon>Pseudomonadati</taxon>
        <taxon>Thermodesulfobacteriota</taxon>
        <taxon>Syntrophobacteria</taxon>
        <taxon>Syntrophobacterales</taxon>
        <taxon>Syntrophobacteraceae</taxon>
        <taxon>Desulfoglaeba</taxon>
    </lineage>
</organism>
<keyword evidence="6" id="KW-0472">Membrane</keyword>
<dbReference type="Pfam" id="PF03349">
    <property type="entry name" value="Toluene_X"/>
    <property type="match status" value="1"/>
</dbReference>
<keyword evidence="3" id="KW-1134">Transmembrane beta strand</keyword>
<dbReference type="Proteomes" id="UP000298602">
    <property type="component" value="Chromosome"/>
</dbReference>
<dbReference type="KEGG" id="dax:FDQ92_09125"/>